<protein>
    <submittedName>
        <fullName evidence="2">Uncharacterized protein</fullName>
    </submittedName>
</protein>
<name>A0A7S4GA79_9EUGL</name>
<keyword evidence="1" id="KW-1133">Transmembrane helix</keyword>
<dbReference type="AlphaFoldDB" id="A0A7S4GA79"/>
<accession>A0A7S4GA79</accession>
<dbReference type="EMBL" id="HBJA01120908">
    <property type="protein sequence ID" value="CAE0830333.1"/>
    <property type="molecule type" value="Transcribed_RNA"/>
</dbReference>
<feature type="transmembrane region" description="Helical" evidence="1">
    <location>
        <begin position="89"/>
        <end position="110"/>
    </location>
</feature>
<keyword evidence="1" id="KW-0472">Membrane</keyword>
<proteinExistence type="predicted"/>
<evidence type="ECO:0000256" key="1">
    <source>
        <dbReference type="SAM" id="Phobius"/>
    </source>
</evidence>
<keyword evidence="1" id="KW-0812">Transmembrane</keyword>
<sequence>MLQCVAFAVRMSMHSKLLQPGSGVFSRRHHEGACPDDVPPLRAHHHPQIQYVMSCLAIPSSIKIAQLTILRCTCCYGSSLFPISSNHTFWLVTLPSGICQLMLVTIQLLIASMPTAASRSLLTNSKPSLLHY</sequence>
<reference evidence="2" key="1">
    <citation type="submission" date="2021-01" db="EMBL/GenBank/DDBJ databases">
        <authorList>
            <person name="Corre E."/>
            <person name="Pelletier E."/>
            <person name="Niang G."/>
            <person name="Scheremetjew M."/>
            <person name="Finn R."/>
            <person name="Kale V."/>
            <person name="Holt S."/>
            <person name="Cochrane G."/>
            <person name="Meng A."/>
            <person name="Brown T."/>
            <person name="Cohen L."/>
        </authorList>
    </citation>
    <scope>NUCLEOTIDE SEQUENCE</scope>
    <source>
        <strain evidence="2">CCMP1594</strain>
    </source>
</reference>
<organism evidence="2">
    <name type="scientific">Eutreptiella gymnastica</name>
    <dbReference type="NCBI Taxonomy" id="73025"/>
    <lineage>
        <taxon>Eukaryota</taxon>
        <taxon>Discoba</taxon>
        <taxon>Euglenozoa</taxon>
        <taxon>Euglenida</taxon>
        <taxon>Spirocuta</taxon>
        <taxon>Euglenophyceae</taxon>
        <taxon>Eutreptiales</taxon>
        <taxon>Eutreptiaceae</taxon>
        <taxon>Eutreptiella</taxon>
    </lineage>
</organism>
<gene>
    <name evidence="2" type="ORF">EGYM00163_LOCUS41613</name>
</gene>
<evidence type="ECO:0000313" key="2">
    <source>
        <dbReference type="EMBL" id="CAE0830333.1"/>
    </source>
</evidence>